<feature type="domain" description="MacB-like periplasmic core" evidence="9">
    <location>
        <begin position="27"/>
        <end position="244"/>
    </location>
</feature>
<dbReference type="EMBL" id="UOFV01000405">
    <property type="protein sequence ID" value="VAX03512.1"/>
    <property type="molecule type" value="Genomic_DNA"/>
</dbReference>
<evidence type="ECO:0000256" key="3">
    <source>
        <dbReference type="ARBA" id="ARBA00022475"/>
    </source>
</evidence>
<feature type="transmembrane region" description="Helical" evidence="7">
    <location>
        <begin position="383"/>
        <end position="403"/>
    </location>
</feature>
<keyword evidence="10" id="KW-0449">Lipoprotein</keyword>
<evidence type="ECO:0000256" key="2">
    <source>
        <dbReference type="ARBA" id="ARBA00022448"/>
    </source>
</evidence>
<dbReference type="Pfam" id="PF12704">
    <property type="entry name" value="MacB_PCD"/>
    <property type="match status" value="1"/>
</dbReference>
<dbReference type="PANTHER" id="PTHR30489">
    <property type="entry name" value="LIPOPROTEIN-RELEASING SYSTEM TRANSMEMBRANE PROTEIN LOLE"/>
    <property type="match status" value="1"/>
</dbReference>
<dbReference type="NCBIfam" id="TIGR02212">
    <property type="entry name" value="lolCE"/>
    <property type="match status" value="1"/>
</dbReference>
<reference evidence="10" key="1">
    <citation type="submission" date="2018-06" db="EMBL/GenBank/DDBJ databases">
        <authorList>
            <person name="Zhirakovskaya E."/>
        </authorList>
    </citation>
    <scope>NUCLEOTIDE SEQUENCE</scope>
</reference>
<dbReference type="GO" id="GO:0098797">
    <property type="term" value="C:plasma membrane protein complex"/>
    <property type="evidence" value="ECO:0007669"/>
    <property type="project" value="TreeGrafter"/>
</dbReference>
<keyword evidence="4 7" id="KW-0812">Transmembrane</keyword>
<dbReference type="InterPro" id="IPR025857">
    <property type="entry name" value="MacB_PCD"/>
</dbReference>
<dbReference type="AlphaFoldDB" id="A0A3B1AIF9"/>
<feature type="domain" description="ABC3 transporter permease C-terminal" evidence="8">
    <location>
        <begin position="277"/>
        <end position="410"/>
    </location>
</feature>
<dbReference type="InterPro" id="IPR011925">
    <property type="entry name" value="LolCE_TM"/>
</dbReference>
<dbReference type="InterPro" id="IPR003838">
    <property type="entry name" value="ABC3_permease_C"/>
</dbReference>
<dbReference type="GO" id="GO:0042953">
    <property type="term" value="P:lipoprotein transport"/>
    <property type="evidence" value="ECO:0007669"/>
    <property type="project" value="InterPro"/>
</dbReference>
<feature type="transmembrane region" description="Helical" evidence="7">
    <location>
        <begin position="276"/>
        <end position="298"/>
    </location>
</feature>
<dbReference type="Pfam" id="PF02687">
    <property type="entry name" value="FtsX"/>
    <property type="match status" value="1"/>
</dbReference>
<evidence type="ECO:0000259" key="8">
    <source>
        <dbReference type="Pfam" id="PF02687"/>
    </source>
</evidence>
<feature type="transmembrane region" description="Helical" evidence="7">
    <location>
        <begin position="318"/>
        <end position="344"/>
    </location>
</feature>
<keyword evidence="3" id="KW-1003">Cell membrane</keyword>
<protein>
    <submittedName>
        <fullName evidence="10">Lipoprotein releasing system transmembrane protein LolC/LolE</fullName>
    </submittedName>
</protein>
<comment type="subcellular location">
    <subcellularLocation>
        <location evidence="1">Cell membrane</location>
        <topology evidence="1">Multi-pass membrane protein</topology>
    </subcellularLocation>
</comment>
<keyword evidence="2" id="KW-0813">Transport</keyword>
<accession>A0A3B1AIF9</accession>
<organism evidence="10">
    <name type="scientific">hydrothermal vent metagenome</name>
    <dbReference type="NCBI Taxonomy" id="652676"/>
    <lineage>
        <taxon>unclassified sequences</taxon>
        <taxon>metagenomes</taxon>
        <taxon>ecological metagenomes</taxon>
    </lineage>
</organism>
<dbReference type="InterPro" id="IPR051447">
    <property type="entry name" value="Lipoprotein-release_system"/>
</dbReference>
<keyword evidence="6 7" id="KW-0472">Membrane</keyword>
<dbReference type="GO" id="GO:0044874">
    <property type="term" value="P:lipoprotein localization to outer membrane"/>
    <property type="evidence" value="ECO:0007669"/>
    <property type="project" value="TreeGrafter"/>
</dbReference>
<name>A0A3B1AIF9_9ZZZZ</name>
<keyword evidence="5 7" id="KW-1133">Transmembrane helix</keyword>
<evidence type="ECO:0000256" key="1">
    <source>
        <dbReference type="ARBA" id="ARBA00004651"/>
    </source>
</evidence>
<feature type="transmembrane region" description="Helical" evidence="7">
    <location>
        <begin position="22"/>
        <end position="48"/>
    </location>
</feature>
<proteinExistence type="predicted"/>
<evidence type="ECO:0000256" key="5">
    <source>
        <dbReference type="ARBA" id="ARBA00022989"/>
    </source>
</evidence>
<gene>
    <name evidence="10" type="ORF">MNBD_GAMMA19-1685</name>
</gene>
<evidence type="ECO:0000259" key="9">
    <source>
        <dbReference type="Pfam" id="PF12704"/>
    </source>
</evidence>
<dbReference type="PANTHER" id="PTHR30489:SF0">
    <property type="entry name" value="LIPOPROTEIN-RELEASING SYSTEM TRANSMEMBRANE PROTEIN LOLE"/>
    <property type="match status" value="1"/>
</dbReference>
<evidence type="ECO:0000313" key="10">
    <source>
        <dbReference type="EMBL" id="VAX03512.1"/>
    </source>
</evidence>
<sequence>MFKPLELYIGLRYLRAKRRNQFISFISLTSMMGIVLGVMALITVLSVMNGFEKELRERILGMASHITITRLSGEPLTDWAALGEAIEKHEPRVVGLAPYVRKEVMLSFSSQVQGSLLRGVLPDRDPAVSDVWEKMIYGKLGDLRAGEFGIVLGVGLARKLSASLGDKVTVVTPQASNTPAGILPRLKRFTVKGIFEVGMHEYDSALALVHLDDAARLFRMGDGVTGLRLKLTDMFEAVPVRNELADALPGGYWISDWTMRHANLFRAVKIEKMMMFIILMLIVAVAAFNIVSTLVMVVTDKQADIAILRTLGSTPGSIMMIFIIQGVVIGFIGVLLGVALGVTLSLNLDVVVGWLEGVLGIQFMPGDVYYINTFPSELHWDDVFRISAIAFALSVLATLYPAWRASRTQPAEALRYE</sequence>
<evidence type="ECO:0000256" key="4">
    <source>
        <dbReference type="ARBA" id="ARBA00022692"/>
    </source>
</evidence>
<evidence type="ECO:0000256" key="6">
    <source>
        <dbReference type="ARBA" id="ARBA00023136"/>
    </source>
</evidence>
<evidence type="ECO:0000256" key="7">
    <source>
        <dbReference type="SAM" id="Phobius"/>
    </source>
</evidence>